<evidence type="ECO:0000256" key="2">
    <source>
        <dbReference type="ARBA" id="ARBA00012449"/>
    </source>
</evidence>
<dbReference type="InterPro" id="IPR011249">
    <property type="entry name" value="Metalloenz_LuxS/M16"/>
</dbReference>
<protein>
    <recommendedName>
        <fullName evidence="3">Protease 3</fullName>
        <ecNumber evidence="2">3.4.24.55</ecNumber>
    </recommendedName>
    <alternativeName>
        <fullName evidence="7">Pitrilysin</fullName>
    </alternativeName>
    <alternativeName>
        <fullName evidence="6">Protease III</fullName>
    </alternativeName>
    <alternativeName>
        <fullName evidence="5">Protease pi</fullName>
    </alternativeName>
</protein>
<evidence type="ECO:0000256" key="7">
    <source>
        <dbReference type="ARBA" id="ARBA00033450"/>
    </source>
</evidence>
<evidence type="ECO:0000256" key="6">
    <source>
        <dbReference type="ARBA" id="ARBA00031184"/>
    </source>
</evidence>
<dbReference type="RefSeq" id="WP_202132081.1">
    <property type="nucleotide sequence ID" value="NZ_WTRX01000525.1"/>
</dbReference>
<reference evidence="10 11" key="1">
    <citation type="submission" date="2019-12" db="EMBL/GenBank/DDBJ databases">
        <title>Enteriobacteria Tanzani isolates_8377-8380.</title>
        <authorList>
            <person name="Subbiah M."/>
            <person name="Call D."/>
        </authorList>
    </citation>
    <scope>NUCLEOTIDE SEQUENCE [LARGE SCALE GENOMIC DNA]</scope>
    <source>
        <strain evidence="10 11">8378wB3</strain>
    </source>
</reference>
<dbReference type="EC" id="3.4.24.55" evidence="2"/>
<evidence type="ECO:0000256" key="1">
    <source>
        <dbReference type="ARBA" id="ARBA00002184"/>
    </source>
</evidence>
<dbReference type="PANTHER" id="PTHR43690">
    <property type="entry name" value="NARDILYSIN"/>
    <property type="match status" value="1"/>
</dbReference>
<name>A0AAW9X986_ECOLX</name>
<organism evidence="10 11">
    <name type="scientific">Escherichia coli</name>
    <dbReference type="NCBI Taxonomy" id="562"/>
    <lineage>
        <taxon>Bacteria</taxon>
        <taxon>Pseudomonadati</taxon>
        <taxon>Pseudomonadota</taxon>
        <taxon>Gammaproteobacteria</taxon>
        <taxon>Enterobacterales</taxon>
        <taxon>Enterobacteriaceae</taxon>
        <taxon>Escherichia</taxon>
    </lineage>
</organism>
<dbReference type="InterPro" id="IPR007863">
    <property type="entry name" value="Peptidase_M16_C"/>
</dbReference>
<feature type="non-terminal residue" evidence="10">
    <location>
        <position position="130"/>
    </location>
</feature>
<comment type="caution">
    <text evidence="10">The sequence shown here is derived from an EMBL/GenBank/DDBJ whole genome shotgun (WGS) entry which is preliminary data.</text>
</comment>
<dbReference type="Gene3D" id="3.30.830.10">
    <property type="entry name" value="Metalloenzyme, LuxS/M16 peptidase-like"/>
    <property type="match status" value="1"/>
</dbReference>
<dbReference type="GO" id="GO:0004222">
    <property type="term" value="F:metalloendopeptidase activity"/>
    <property type="evidence" value="ECO:0007669"/>
    <property type="project" value="UniProtKB-EC"/>
</dbReference>
<dbReference type="Pfam" id="PF16187">
    <property type="entry name" value="Peptidase_M16_M"/>
    <property type="match status" value="1"/>
</dbReference>
<evidence type="ECO:0000313" key="10">
    <source>
        <dbReference type="EMBL" id="MWU34601.1"/>
    </source>
</evidence>
<comment type="function">
    <text evidence="1">Endopeptidase that degrades small peptides of less than 7 kDa, such as glucagon and insulin.</text>
</comment>
<dbReference type="InterPro" id="IPR032632">
    <property type="entry name" value="Peptidase_M16_M"/>
</dbReference>
<feature type="domain" description="Peptidase M16 middle/third" evidence="9">
    <location>
        <begin position="76"/>
        <end position="130"/>
    </location>
</feature>
<dbReference type="AlphaFoldDB" id="A0AAW9X986"/>
<dbReference type="SUPFAM" id="SSF63411">
    <property type="entry name" value="LuxS/MPP-like metallohydrolase"/>
    <property type="match status" value="1"/>
</dbReference>
<proteinExistence type="predicted"/>
<evidence type="ECO:0000259" key="8">
    <source>
        <dbReference type="Pfam" id="PF05193"/>
    </source>
</evidence>
<keyword evidence="4" id="KW-0479">Metal-binding</keyword>
<gene>
    <name evidence="10" type="ORF">GP944_28970</name>
</gene>
<dbReference type="Proteomes" id="UP000441160">
    <property type="component" value="Unassembled WGS sequence"/>
</dbReference>
<evidence type="ECO:0000256" key="4">
    <source>
        <dbReference type="ARBA" id="ARBA00022723"/>
    </source>
</evidence>
<accession>A0AAW9X986</accession>
<evidence type="ECO:0000313" key="11">
    <source>
        <dbReference type="Proteomes" id="UP000441160"/>
    </source>
</evidence>
<evidence type="ECO:0000256" key="5">
    <source>
        <dbReference type="ARBA" id="ARBA00029597"/>
    </source>
</evidence>
<evidence type="ECO:0000256" key="3">
    <source>
        <dbReference type="ARBA" id="ARBA00017565"/>
    </source>
</evidence>
<evidence type="ECO:0000259" key="9">
    <source>
        <dbReference type="Pfam" id="PF16187"/>
    </source>
</evidence>
<dbReference type="EMBL" id="WTRX01000525">
    <property type="protein sequence ID" value="MWU34601.1"/>
    <property type="molecule type" value="Genomic_DNA"/>
</dbReference>
<feature type="non-terminal residue" evidence="10">
    <location>
        <position position="1"/>
    </location>
</feature>
<dbReference type="PANTHER" id="PTHR43690:SF18">
    <property type="entry name" value="INSULIN-DEGRADING ENZYME-RELATED"/>
    <property type="match status" value="1"/>
</dbReference>
<dbReference type="InterPro" id="IPR050626">
    <property type="entry name" value="Peptidase_M16"/>
</dbReference>
<feature type="domain" description="Peptidase M16 C-terminal" evidence="8">
    <location>
        <begin position="2"/>
        <end position="68"/>
    </location>
</feature>
<dbReference type="Pfam" id="PF05193">
    <property type="entry name" value="Peptidase_M16_C"/>
    <property type="match status" value="1"/>
</dbReference>
<dbReference type="GO" id="GO:0046872">
    <property type="term" value="F:metal ion binding"/>
    <property type="evidence" value="ECO:0007669"/>
    <property type="project" value="UniProtKB-KW"/>
</dbReference>
<sequence>LDALREAGWADGLSAGTTRGDGDDALFSVDISLTPEGAKHRDRIQASLFAAIAAIRDHGVEAWRYDEQARLAEQDFRFQEHGSALNTAMRLATGLSRYPLEDVIYAPYRMDGFDAERINEWLDALRPANM</sequence>